<dbReference type="AlphaFoldDB" id="A0AAE1A944"/>
<organism evidence="1 2">
    <name type="scientific">Elysia crispata</name>
    <name type="common">lettuce slug</name>
    <dbReference type="NCBI Taxonomy" id="231223"/>
    <lineage>
        <taxon>Eukaryota</taxon>
        <taxon>Metazoa</taxon>
        <taxon>Spiralia</taxon>
        <taxon>Lophotrochozoa</taxon>
        <taxon>Mollusca</taxon>
        <taxon>Gastropoda</taxon>
        <taxon>Heterobranchia</taxon>
        <taxon>Euthyneura</taxon>
        <taxon>Panpulmonata</taxon>
        <taxon>Sacoglossa</taxon>
        <taxon>Placobranchoidea</taxon>
        <taxon>Plakobranchidae</taxon>
        <taxon>Elysia</taxon>
    </lineage>
</organism>
<reference evidence="1" key="1">
    <citation type="journal article" date="2023" name="G3 (Bethesda)">
        <title>A reference genome for the long-term kleptoplast-retaining sea slug Elysia crispata morphotype clarki.</title>
        <authorList>
            <person name="Eastman K.E."/>
            <person name="Pendleton A.L."/>
            <person name="Shaikh M.A."/>
            <person name="Suttiyut T."/>
            <person name="Ogas R."/>
            <person name="Tomko P."/>
            <person name="Gavelis G."/>
            <person name="Widhalm J.R."/>
            <person name="Wisecaver J.H."/>
        </authorList>
    </citation>
    <scope>NUCLEOTIDE SEQUENCE</scope>
    <source>
        <strain evidence="1">ECLA1</strain>
    </source>
</reference>
<accession>A0AAE1A944</accession>
<sequence length="122" mass="13817">MTPGQQSDLGFNCSCWVWRETRSREYLGKGAHLRLKIQQQEYKLATKLGGKKRSLPQDSLLYDTDLCFTTQCVKAGFALVRSMRPCFVTVREANAFNTKVAGNGRRGRHTPPGHCDGRKRLI</sequence>
<evidence type="ECO:0000313" key="1">
    <source>
        <dbReference type="EMBL" id="KAK3783280.1"/>
    </source>
</evidence>
<dbReference type="Proteomes" id="UP001283361">
    <property type="component" value="Unassembled WGS sequence"/>
</dbReference>
<keyword evidence="2" id="KW-1185">Reference proteome</keyword>
<comment type="caution">
    <text evidence="1">The sequence shown here is derived from an EMBL/GenBank/DDBJ whole genome shotgun (WGS) entry which is preliminary data.</text>
</comment>
<dbReference type="EMBL" id="JAWDGP010002431">
    <property type="protein sequence ID" value="KAK3783280.1"/>
    <property type="molecule type" value="Genomic_DNA"/>
</dbReference>
<proteinExistence type="predicted"/>
<evidence type="ECO:0000313" key="2">
    <source>
        <dbReference type="Proteomes" id="UP001283361"/>
    </source>
</evidence>
<protein>
    <submittedName>
        <fullName evidence="1">Uncharacterized protein</fullName>
    </submittedName>
</protein>
<name>A0AAE1A944_9GAST</name>
<gene>
    <name evidence="1" type="ORF">RRG08_047735</name>
</gene>